<dbReference type="OrthoDB" id="5933722at2"/>
<feature type="transmembrane region" description="Helical" evidence="6">
    <location>
        <begin position="378"/>
        <end position="401"/>
    </location>
</feature>
<feature type="domain" description="MacB-like periplasmic core" evidence="8">
    <location>
        <begin position="20"/>
        <end position="242"/>
    </location>
</feature>
<dbReference type="PANTHER" id="PTHR30572">
    <property type="entry name" value="MEMBRANE COMPONENT OF TRANSPORTER-RELATED"/>
    <property type="match status" value="1"/>
</dbReference>
<dbReference type="InterPro" id="IPR003838">
    <property type="entry name" value="ABC3_permease_C"/>
</dbReference>
<dbReference type="AlphaFoldDB" id="A0A5B8V461"/>
<dbReference type="GO" id="GO:0005886">
    <property type="term" value="C:plasma membrane"/>
    <property type="evidence" value="ECO:0007669"/>
    <property type="project" value="UniProtKB-SubCell"/>
</dbReference>
<comment type="subcellular location">
    <subcellularLocation>
        <location evidence="1">Cell membrane</location>
        <topology evidence="1">Multi-pass membrane protein</topology>
    </subcellularLocation>
</comment>
<feature type="transmembrane region" description="Helical" evidence="6">
    <location>
        <begin position="339"/>
        <end position="358"/>
    </location>
</feature>
<evidence type="ECO:0000256" key="3">
    <source>
        <dbReference type="ARBA" id="ARBA00022692"/>
    </source>
</evidence>
<dbReference type="Proteomes" id="UP000321533">
    <property type="component" value="Chromosome"/>
</dbReference>
<sequence length="792" mass="88913">MFGNYFKTAWRNLVRNKAFSAINILGLALGITCSLLIILWVQDERSVDGFHTNGKQLYQVYERNYYDGKIDASYPTQGLLAEELKRVVPEVQYASSLDYAAQAGSSNTFEAANKINKMQGSFAGEDFFKMFSYHLLQGKAETALNAPNVIAISRRMAEQFFGSVTNAVGKTIRFDNKEDLQVTAVFENVPANSSVQFDFLRSWIDYVKQNDWVHNWGNTSPSTFVQLRVDANPAKVGEQIKDFIYKYQQKDNTFRMELALQPYAEKYLHSTFKNGYVDGGRIEYVRLFIIVAIFILLIACINFMNLATAQSARRAKEVGLRKVIGAARFSLIKQFIGEAMMLTFFSMIIAFTLTVLLLPAFNSLTGKQLSLPFTEPAFWFSLIGLLLVTGFIAGSYPALFLSSLKPIRVLKGSLKFSGGATFFRQAMVVLQFSLSVIFIAGMIIIYKQMDYIQTKNIGYDRENLVYIPIEGDLVKNYELLKDEATKMPGVVSVSKMRNSPTVIEHHTGSITWPGKDPNLTISFADGVVGYDFIKTMKLQLMDGRDFSKDFGADSIAFILNETAASRMGFQHAVGQTVTWGNHPGKVIGVIKDFHFNSMHQAIDPLIVRLDENWNWGTILVRTEAGKTKETLSGLEKICKELNPKFPFTFQFSDQEYTKLYNSEQVVSKLSDYFAFLAIFISCLGLFGLATFTAAQRTKEIGVRKVLGASVPNIVSLLSANFLKPVAISMLIAFPIAWYAMNQWLQGFAYKVSIDWWVFALAGLVTVCIALITVSYQSIKAALRNPVKSLRTE</sequence>
<keyword evidence="3 6" id="KW-0812">Transmembrane</keyword>
<dbReference type="InterPro" id="IPR025857">
    <property type="entry name" value="MacB_PCD"/>
</dbReference>
<dbReference type="PANTHER" id="PTHR30572:SF18">
    <property type="entry name" value="ABC-TYPE MACROLIDE FAMILY EXPORT SYSTEM PERMEASE COMPONENT 2"/>
    <property type="match status" value="1"/>
</dbReference>
<evidence type="ECO:0000256" key="5">
    <source>
        <dbReference type="ARBA" id="ARBA00023136"/>
    </source>
</evidence>
<dbReference type="InterPro" id="IPR050250">
    <property type="entry name" value="Macrolide_Exporter_MacB"/>
</dbReference>
<evidence type="ECO:0000313" key="9">
    <source>
        <dbReference type="EMBL" id="QEC65968.1"/>
    </source>
</evidence>
<evidence type="ECO:0000259" key="8">
    <source>
        <dbReference type="Pfam" id="PF12704"/>
    </source>
</evidence>
<evidence type="ECO:0000256" key="6">
    <source>
        <dbReference type="SAM" id="Phobius"/>
    </source>
</evidence>
<protein>
    <submittedName>
        <fullName evidence="9">FtsX-like permease family protein</fullName>
    </submittedName>
</protein>
<organism evidence="9 10">
    <name type="scientific">Panacibacter ginsenosidivorans</name>
    <dbReference type="NCBI Taxonomy" id="1813871"/>
    <lineage>
        <taxon>Bacteria</taxon>
        <taxon>Pseudomonadati</taxon>
        <taxon>Bacteroidota</taxon>
        <taxon>Chitinophagia</taxon>
        <taxon>Chitinophagales</taxon>
        <taxon>Chitinophagaceae</taxon>
        <taxon>Panacibacter</taxon>
    </lineage>
</organism>
<evidence type="ECO:0000256" key="4">
    <source>
        <dbReference type="ARBA" id="ARBA00022989"/>
    </source>
</evidence>
<dbReference type="EMBL" id="CP042435">
    <property type="protein sequence ID" value="QEC65968.1"/>
    <property type="molecule type" value="Genomic_DNA"/>
</dbReference>
<proteinExistence type="predicted"/>
<evidence type="ECO:0000256" key="1">
    <source>
        <dbReference type="ARBA" id="ARBA00004651"/>
    </source>
</evidence>
<keyword evidence="4 6" id="KW-1133">Transmembrane helix</keyword>
<dbReference type="RefSeq" id="WP_147187768.1">
    <property type="nucleotide sequence ID" value="NZ_CP042435.1"/>
</dbReference>
<feature type="transmembrane region" description="Helical" evidence="6">
    <location>
        <begin position="422"/>
        <end position="446"/>
    </location>
</feature>
<dbReference type="KEGG" id="pgin:FRZ67_01100"/>
<dbReference type="Pfam" id="PF12704">
    <property type="entry name" value="MacB_PCD"/>
    <property type="match status" value="2"/>
</dbReference>
<keyword evidence="2" id="KW-1003">Cell membrane</keyword>
<dbReference type="GO" id="GO:0022857">
    <property type="term" value="F:transmembrane transporter activity"/>
    <property type="evidence" value="ECO:0007669"/>
    <property type="project" value="TreeGrafter"/>
</dbReference>
<feature type="transmembrane region" description="Helical" evidence="6">
    <location>
        <begin position="721"/>
        <end position="740"/>
    </location>
</feature>
<name>A0A5B8V461_9BACT</name>
<gene>
    <name evidence="9" type="ORF">FRZ67_01100</name>
</gene>
<keyword evidence="5 6" id="KW-0472">Membrane</keyword>
<accession>A0A5B8V461</accession>
<feature type="transmembrane region" description="Helical" evidence="6">
    <location>
        <begin position="672"/>
        <end position="694"/>
    </location>
</feature>
<feature type="domain" description="MacB-like periplasmic core" evidence="8">
    <location>
        <begin position="434"/>
        <end position="630"/>
    </location>
</feature>
<evidence type="ECO:0000256" key="2">
    <source>
        <dbReference type="ARBA" id="ARBA00022475"/>
    </source>
</evidence>
<feature type="transmembrane region" description="Helical" evidence="6">
    <location>
        <begin position="755"/>
        <end position="775"/>
    </location>
</feature>
<evidence type="ECO:0000259" key="7">
    <source>
        <dbReference type="Pfam" id="PF02687"/>
    </source>
</evidence>
<feature type="transmembrane region" description="Helical" evidence="6">
    <location>
        <begin position="284"/>
        <end position="306"/>
    </location>
</feature>
<keyword evidence="10" id="KW-1185">Reference proteome</keyword>
<dbReference type="Pfam" id="PF02687">
    <property type="entry name" value="FtsX"/>
    <property type="match status" value="2"/>
</dbReference>
<reference evidence="9 10" key="1">
    <citation type="journal article" date="2016" name="Int. J. Syst. Evol. Microbiol.">
        <title>Panacibacter ginsenosidivorans gen. nov., sp. nov., with ginsenoside converting activity isolated from soil of a ginseng field.</title>
        <authorList>
            <person name="Siddiqi M.Z."/>
            <person name="Muhammad Shafi S."/>
            <person name="Choi K.D."/>
            <person name="Im W.T."/>
        </authorList>
    </citation>
    <scope>NUCLEOTIDE SEQUENCE [LARGE SCALE GENOMIC DNA]</scope>
    <source>
        <strain evidence="9 10">Gsoil1550</strain>
    </source>
</reference>
<feature type="domain" description="ABC3 transporter permease C-terminal" evidence="7">
    <location>
        <begin position="289"/>
        <end position="404"/>
    </location>
</feature>
<feature type="transmembrane region" description="Helical" evidence="6">
    <location>
        <begin position="21"/>
        <end position="41"/>
    </location>
</feature>
<feature type="domain" description="ABC3 transporter permease C-terminal" evidence="7">
    <location>
        <begin position="673"/>
        <end position="783"/>
    </location>
</feature>
<evidence type="ECO:0000313" key="10">
    <source>
        <dbReference type="Proteomes" id="UP000321533"/>
    </source>
</evidence>